<comment type="caution">
    <text evidence="1">The sequence shown here is derived from an EMBL/GenBank/DDBJ whole genome shotgun (WGS) entry which is preliminary data.</text>
</comment>
<gene>
    <name evidence="1" type="ORF">DdX_21819</name>
</gene>
<dbReference type="InterPro" id="IPR022037">
    <property type="entry name" value="DUF3606"/>
</dbReference>
<dbReference type="AlphaFoldDB" id="A0AAD4MED4"/>
<evidence type="ECO:0000313" key="2">
    <source>
        <dbReference type="Proteomes" id="UP001201812"/>
    </source>
</evidence>
<evidence type="ECO:0000313" key="1">
    <source>
        <dbReference type="EMBL" id="KAI1691551.1"/>
    </source>
</evidence>
<proteinExistence type="predicted"/>
<accession>A0AAD4MED4</accession>
<protein>
    <submittedName>
        <fullName evidence="1">Uncharacterized protein</fullName>
    </submittedName>
</protein>
<reference evidence="1" key="1">
    <citation type="submission" date="2022-01" db="EMBL/GenBank/DDBJ databases">
        <title>Genome Sequence Resource for Two Populations of Ditylenchus destructor, the Migratory Endoparasitic Phytonematode.</title>
        <authorList>
            <person name="Zhang H."/>
            <person name="Lin R."/>
            <person name="Xie B."/>
        </authorList>
    </citation>
    <scope>NUCLEOTIDE SEQUENCE</scope>
    <source>
        <strain evidence="1">BazhouSP</strain>
    </source>
</reference>
<sequence length="155" mass="17607">MRRSKRSPSTCVSKERLQQAVDAVGNSADAVERALKQQVLRKHSRICLREHDREPAAGSSRRPPCPHCWRHAAALAYRGGARQDLRPVHPRDLQLFDRAVWRLARDCRGRASPRLSPARASNRGTWVILPQRLSLECLTSRIRRRVADSTPPARP</sequence>
<keyword evidence="2" id="KW-1185">Reference proteome</keyword>
<dbReference type="EMBL" id="JAKKPZ010000910">
    <property type="protein sequence ID" value="KAI1691551.1"/>
    <property type="molecule type" value="Genomic_DNA"/>
</dbReference>
<organism evidence="1 2">
    <name type="scientific">Ditylenchus destructor</name>
    <dbReference type="NCBI Taxonomy" id="166010"/>
    <lineage>
        <taxon>Eukaryota</taxon>
        <taxon>Metazoa</taxon>
        <taxon>Ecdysozoa</taxon>
        <taxon>Nematoda</taxon>
        <taxon>Chromadorea</taxon>
        <taxon>Rhabditida</taxon>
        <taxon>Tylenchina</taxon>
        <taxon>Tylenchomorpha</taxon>
        <taxon>Sphaerularioidea</taxon>
        <taxon>Anguinidae</taxon>
        <taxon>Anguininae</taxon>
        <taxon>Ditylenchus</taxon>
    </lineage>
</organism>
<name>A0AAD4MED4_9BILA</name>
<dbReference type="Pfam" id="PF12244">
    <property type="entry name" value="DUF3606"/>
    <property type="match status" value="1"/>
</dbReference>
<dbReference type="Proteomes" id="UP001201812">
    <property type="component" value="Unassembled WGS sequence"/>
</dbReference>